<evidence type="ECO:0000313" key="2">
    <source>
        <dbReference type="Proteomes" id="UP000050741"/>
    </source>
</evidence>
<reference evidence="3" key="3">
    <citation type="submission" date="2016-06" db="UniProtKB">
        <authorList>
            <consortium name="WormBaseParasite"/>
        </authorList>
    </citation>
    <scope>IDENTIFICATION</scope>
</reference>
<sequence length="135" mass="14965">MEENPKKASTLLANNNRSLASSPTRPSSSSGSISGQPTNSSGSTSNLLSRLLLRELRECAFVDQLRMHRDFKRSHCKRCFQNWLSSNVAGGACQIEIKPCRGAIVRVCKNCGAKRRFTTANPNYRSRNEKEGNFA</sequence>
<accession>A0A183CQU6</accession>
<name>A0A183CQU6_GLOPA</name>
<reference evidence="2" key="2">
    <citation type="submission" date="2014-05" db="EMBL/GenBank/DDBJ databases">
        <title>The genome and life-stage specific transcriptomes of Globodera pallida elucidate key aspects of plant parasitism by a cyst nematode.</title>
        <authorList>
            <person name="Cotton J.A."/>
            <person name="Lilley C.J."/>
            <person name="Jones L.M."/>
            <person name="Kikuchi T."/>
            <person name="Reid A.J."/>
            <person name="Thorpe P."/>
            <person name="Tsai I.J."/>
            <person name="Beasley H."/>
            <person name="Blok V."/>
            <person name="Cock P.J.A."/>
            <person name="Van den Akker S.E."/>
            <person name="Holroyd N."/>
            <person name="Hunt M."/>
            <person name="Mantelin S."/>
            <person name="Naghra H."/>
            <person name="Pain A."/>
            <person name="Palomares-Rius J.E."/>
            <person name="Zarowiecki M."/>
            <person name="Berriman M."/>
            <person name="Jones J.T."/>
            <person name="Urwin P.E."/>
        </authorList>
    </citation>
    <scope>NUCLEOTIDE SEQUENCE [LARGE SCALE GENOMIC DNA]</scope>
    <source>
        <strain evidence="2">Lindley</strain>
    </source>
</reference>
<dbReference type="WBParaSite" id="GPLIN_001525400">
    <property type="protein sequence ID" value="GPLIN_001525400"/>
    <property type="gene ID" value="GPLIN_001525400"/>
</dbReference>
<dbReference type="Proteomes" id="UP000050741">
    <property type="component" value="Unassembled WGS sequence"/>
</dbReference>
<evidence type="ECO:0000313" key="3">
    <source>
        <dbReference type="WBParaSite" id="GPLIN_001525400"/>
    </source>
</evidence>
<reference evidence="2" key="1">
    <citation type="submission" date="2013-12" db="EMBL/GenBank/DDBJ databases">
        <authorList>
            <person name="Aslett M."/>
        </authorList>
    </citation>
    <scope>NUCLEOTIDE SEQUENCE [LARGE SCALE GENOMIC DNA]</scope>
    <source>
        <strain evidence="2">Lindley</strain>
    </source>
</reference>
<evidence type="ECO:0000256" key="1">
    <source>
        <dbReference type="SAM" id="MobiDB-lite"/>
    </source>
</evidence>
<feature type="compositionally biased region" description="Low complexity" evidence="1">
    <location>
        <begin position="18"/>
        <end position="45"/>
    </location>
</feature>
<organism evidence="2 3">
    <name type="scientific">Globodera pallida</name>
    <name type="common">Potato cyst nematode worm</name>
    <name type="synonym">Heterodera pallida</name>
    <dbReference type="NCBI Taxonomy" id="36090"/>
    <lineage>
        <taxon>Eukaryota</taxon>
        <taxon>Metazoa</taxon>
        <taxon>Ecdysozoa</taxon>
        <taxon>Nematoda</taxon>
        <taxon>Chromadorea</taxon>
        <taxon>Rhabditida</taxon>
        <taxon>Tylenchina</taxon>
        <taxon>Tylenchomorpha</taxon>
        <taxon>Tylenchoidea</taxon>
        <taxon>Heteroderidae</taxon>
        <taxon>Heteroderinae</taxon>
        <taxon>Globodera</taxon>
    </lineage>
</organism>
<protein>
    <submittedName>
        <fullName evidence="3">Uncharacterized protein</fullName>
    </submittedName>
</protein>
<dbReference type="AlphaFoldDB" id="A0A183CQU6"/>
<keyword evidence="2" id="KW-1185">Reference proteome</keyword>
<proteinExistence type="predicted"/>
<feature type="region of interest" description="Disordered" evidence="1">
    <location>
        <begin position="1"/>
        <end position="45"/>
    </location>
</feature>